<dbReference type="STRING" id="156980.SAMN04489745_2907"/>
<dbReference type="InterPro" id="IPR008407">
    <property type="entry name" value="Brnchd-chn_aa_trnsp_AzlD"/>
</dbReference>
<dbReference type="Pfam" id="PF05437">
    <property type="entry name" value="AzlD"/>
    <property type="match status" value="1"/>
</dbReference>
<keyword evidence="1" id="KW-0472">Membrane</keyword>
<keyword evidence="3" id="KW-1185">Reference proteome</keyword>
<feature type="transmembrane region" description="Helical" evidence="1">
    <location>
        <begin position="89"/>
        <end position="108"/>
    </location>
</feature>
<keyword evidence="1" id="KW-0812">Transmembrane</keyword>
<sequence>MTDVPYLLLAVAAAAAVTFALRAIPFALKGALKDSPLLADLRVWMPLGAILILLFYAVSGVDFGGSGHGIPEMAGIVVTALTHWWRRNAILSMATGTAVCLVLANLVFV</sequence>
<evidence type="ECO:0000313" key="2">
    <source>
        <dbReference type="EMBL" id="SEC45287.1"/>
    </source>
</evidence>
<gene>
    <name evidence="2" type="ORF">SAMN04489745_2907</name>
</gene>
<protein>
    <submittedName>
        <fullName evidence="2">Branched-chain amino acid transport protein AzlD</fullName>
    </submittedName>
</protein>
<proteinExistence type="predicted"/>
<feature type="transmembrane region" description="Helical" evidence="1">
    <location>
        <begin position="6"/>
        <end position="25"/>
    </location>
</feature>
<organism evidence="2 3">
    <name type="scientific">Arthrobacter woluwensis</name>
    <dbReference type="NCBI Taxonomy" id="156980"/>
    <lineage>
        <taxon>Bacteria</taxon>
        <taxon>Bacillati</taxon>
        <taxon>Actinomycetota</taxon>
        <taxon>Actinomycetes</taxon>
        <taxon>Micrococcales</taxon>
        <taxon>Micrococcaceae</taxon>
        <taxon>Arthrobacter</taxon>
    </lineage>
</organism>
<reference evidence="2 3" key="1">
    <citation type="submission" date="2016-10" db="EMBL/GenBank/DDBJ databases">
        <authorList>
            <person name="de Groot N.N."/>
        </authorList>
    </citation>
    <scope>NUCLEOTIDE SEQUENCE [LARGE SCALE GENOMIC DNA]</scope>
    <source>
        <strain evidence="2 3">DSM 10495</strain>
    </source>
</reference>
<dbReference type="EMBL" id="FNSN01000003">
    <property type="protein sequence ID" value="SEC45287.1"/>
    <property type="molecule type" value="Genomic_DNA"/>
</dbReference>
<dbReference type="AlphaFoldDB" id="A0A1H4SMI9"/>
<dbReference type="Proteomes" id="UP000182652">
    <property type="component" value="Unassembled WGS sequence"/>
</dbReference>
<dbReference type="RefSeq" id="WP_066214545.1">
    <property type="nucleotide sequence ID" value="NZ_CP049819.1"/>
</dbReference>
<feature type="transmembrane region" description="Helical" evidence="1">
    <location>
        <begin position="37"/>
        <end position="58"/>
    </location>
</feature>
<dbReference type="PIRSF" id="PIRSF003203">
    <property type="entry name" value="AzlD"/>
    <property type="match status" value="1"/>
</dbReference>
<keyword evidence="1" id="KW-1133">Transmembrane helix</keyword>
<accession>A0A1H4SMI9</accession>
<evidence type="ECO:0000313" key="3">
    <source>
        <dbReference type="Proteomes" id="UP000182652"/>
    </source>
</evidence>
<evidence type="ECO:0000256" key="1">
    <source>
        <dbReference type="SAM" id="Phobius"/>
    </source>
</evidence>
<name>A0A1H4SMI9_9MICC</name>
<dbReference type="OrthoDB" id="5324916at2"/>